<feature type="non-terminal residue" evidence="1">
    <location>
        <position position="225"/>
    </location>
</feature>
<evidence type="ECO:0000313" key="2">
    <source>
        <dbReference type="Proteomes" id="UP001597045"/>
    </source>
</evidence>
<dbReference type="Proteomes" id="UP001597045">
    <property type="component" value="Unassembled WGS sequence"/>
</dbReference>
<protein>
    <submittedName>
        <fullName evidence="1">LamG domain-containing protein</fullName>
    </submittedName>
</protein>
<proteinExistence type="predicted"/>
<keyword evidence="2" id="KW-1185">Reference proteome</keyword>
<dbReference type="InterPro" id="IPR013320">
    <property type="entry name" value="ConA-like_dom_sf"/>
</dbReference>
<dbReference type="Gene3D" id="2.60.120.200">
    <property type="match status" value="1"/>
</dbReference>
<accession>A0ABW3MKJ6</accession>
<feature type="non-terminal residue" evidence="1">
    <location>
        <position position="1"/>
    </location>
</feature>
<reference evidence="2" key="1">
    <citation type="journal article" date="2019" name="Int. J. Syst. Evol. Microbiol.">
        <title>The Global Catalogue of Microorganisms (GCM) 10K type strain sequencing project: providing services to taxonomists for standard genome sequencing and annotation.</title>
        <authorList>
            <consortium name="The Broad Institute Genomics Platform"/>
            <consortium name="The Broad Institute Genome Sequencing Center for Infectious Disease"/>
            <person name="Wu L."/>
            <person name="Ma J."/>
        </authorList>
    </citation>
    <scope>NUCLEOTIDE SEQUENCE [LARGE SCALE GENOMIC DNA]</scope>
    <source>
        <strain evidence="2">JCM 31486</strain>
    </source>
</reference>
<sequence>LGETEGTQAGSEVAVNLGKDTGTYKNVILGQPGQGADPAATFNGTTSSVDIPKGTVKKSRDAAVELWFKNSLTGSAGPLLGYQDKALGSASTTGVPVLYVGTDRKLRGQFATGSISPITSAAITDSNWHHVVLSSMGSTQTMYLDGVKVGELTGKTIDQTLLTFNQIGAAYATGAWPAWGDTPQRSYNGMIDEVSIYAGPLGPAAVTAHYQAATIQAQQLSKVTL</sequence>
<gene>
    <name evidence="1" type="ORF">ACFQ1S_39370</name>
</gene>
<dbReference type="SUPFAM" id="SSF49899">
    <property type="entry name" value="Concanavalin A-like lectins/glucanases"/>
    <property type="match status" value="1"/>
</dbReference>
<comment type="caution">
    <text evidence="1">The sequence shown here is derived from an EMBL/GenBank/DDBJ whole genome shotgun (WGS) entry which is preliminary data.</text>
</comment>
<evidence type="ECO:0000313" key="1">
    <source>
        <dbReference type="EMBL" id="MFD1051168.1"/>
    </source>
</evidence>
<dbReference type="Pfam" id="PF13385">
    <property type="entry name" value="Laminin_G_3"/>
    <property type="match status" value="1"/>
</dbReference>
<dbReference type="EMBL" id="JBHTIS010003386">
    <property type="protein sequence ID" value="MFD1051168.1"/>
    <property type="molecule type" value="Genomic_DNA"/>
</dbReference>
<name>A0ABW3MKJ6_9PSEU</name>
<organism evidence="1 2">
    <name type="scientific">Kibdelosporangium lantanae</name>
    <dbReference type="NCBI Taxonomy" id="1497396"/>
    <lineage>
        <taxon>Bacteria</taxon>
        <taxon>Bacillati</taxon>
        <taxon>Actinomycetota</taxon>
        <taxon>Actinomycetes</taxon>
        <taxon>Pseudonocardiales</taxon>
        <taxon>Pseudonocardiaceae</taxon>
        <taxon>Kibdelosporangium</taxon>
    </lineage>
</organism>